<name>A0A1H2Z7P9_9PSED</name>
<protein>
    <submittedName>
        <fullName evidence="1">Uncharacterized protein</fullName>
    </submittedName>
</protein>
<gene>
    <name evidence="1" type="ORF">SAMN05216287_2196</name>
</gene>
<dbReference type="Proteomes" id="UP000243778">
    <property type="component" value="Unassembled WGS sequence"/>
</dbReference>
<dbReference type="EMBL" id="FNNU01000003">
    <property type="protein sequence ID" value="SDX13420.1"/>
    <property type="molecule type" value="Genomic_DNA"/>
</dbReference>
<sequence>MGFPLVTGARAGQWLVIEVCLSLGKTVPLADFCLPKSD</sequence>
<accession>A0A1H2Z7P9</accession>
<dbReference type="AlphaFoldDB" id="A0A1H2Z7P9"/>
<proteinExistence type="predicted"/>
<dbReference type="STRING" id="1007099.SAMN05216287_2196"/>
<evidence type="ECO:0000313" key="2">
    <source>
        <dbReference type="Proteomes" id="UP000243778"/>
    </source>
</evidence>
<keyword evidence="2" id="KW-1185">Reference proteome</keyword>
<evidence type="ECO:0000313" key="1">
    <source>
        <dbReference type="EMBL" id="SDX13420.1"/>
    </source>
</evidence>
<organism evidence="1 2">
    <name type="scientific">Pseudomonas kuykendallii</name>
    <dbReference type="NCBI Taxonomy" id="1007099"/>
    <lineage>
        <taxon>Bacteria</taxon>
        <taxon>Pseudomonadati</taxon>
        <taxon>Pseudomonadota</taxon>
        <taxon>Gammaproteobacteria</taxon>
        <taxon>Pseudomonadales</taxon>
        <taxon>Pseudomonadaceae</taxon>
        <taxon>Pseudomonas</taxon>
    </lineage>
</organism>
<reference evidence="2" key="1">
    <citation type="submission" date="2016-10" db="EMBL/GenBank/DDBJ databases">
        <authorList>
            <person name="Varghese N."/>
            <person name="Submissions S."/>
        </authorList>
    </citation>
    <scope>NUCLEOTIDE SEQUENCE [LARGE SCALE GENOMIC DNA]</scope>
    <source>
        <strain evidence="2">NRRL B-59562</strain>
    </source>
</reference>